<gene>
    <name evidence="3" type="ORF">KGM_211546A</name>
</gene>
<feature type="signal peptide" evidence="2">
    <location>
        <begin position="1"/>
        <end position="19"/>
    </location>
</feature>
<feature type="non-terminal residue" evidence="3">
    <location>
        <position position="641"/>
    </location>
</feature>
<evidence type="ECO:0000313" key="3">
    <source>
        <dbReference type="EMBL" id="OWR41687.1"/>
    </source>
</evidence>
<feature type="compositionally biased region" description="Basic and acidic residues" evidence="1">
    <location>
        <begin position="155"/>
        <end position="165"/>
    </location>
</feature>
<dbReference type="Proteomes" id="UP000007151">
    <property type="component" value="Unassembled WGS sequence"/>
</dbReference>
<keyword evidence="2" id="KW-0732">Signal</keyword>
<dbReference type="KEGG" id="dpl:KGM_211546A"/>
<feature type="compositionally biased region" description="Low complexity" evidence="1">
    <location>
        <begin position="581"/>
        <end position="594"/>
    </location>
</feature>
<dbReference type="InParanoid" id="A0A212EJM0"/>
<feature type="region of interest" description="Disordered" evidence="1">
    <location>
        <begin position="243"/>
        <end position="280"/>
    </location>
</feature>
<dbReference type="STRING" id="278856.A0A212EJM0"/>
<protein>
    <recommendedName>
        <fullName evidence="5">Myb-like protein X</fullName>
    </recommendedName>
</protein>
<evidence type="ECO:0000256" key="2">
    <source>
        <dbReference type="SAM" id="SignalP"/>
    </source>
</evidence>
<feature type="compositionally biased region" description="Basic and acidic residues" evidence="1">
    <location>
        <begin position="243"/>
        <end position="270"/>
    </location>
</feature>
<accession>A0A212EJM0</accession>
<proteinExistence type="predicted"/>
<feature type="compositionally biased region" description="Basic and acidic residues" evidence="1">
    <location>
        <begin position="208"/>
        <end position="229"/>
    </location>
</feature>
<reference evidence="3 4" key="1">
    <citation type="journal article" date="2011" name="Cell">
        <title>The monarch butterfly genome yields insights into long-distance migration.</title>
        <authorList>
            <person name="Zhan S."/>
            <person name="Merlin C."/>
            <person name="Boore J.L."/>
            <person name="Reppert S.M."/>
        </authorList>
    </citation>
    <scope>NUCLEOTIDE SEQUENCE [LARGE SCALE GENOMIC DNA]</scope>
    <source>
        <strain evidence="3">F-2</strain>
    </source>
</reference>
<sequence length="641" mass="72280">MSLLMLILIFVSCDSLSIGAQKNVKRDIENNFNPDWAQLKNTQEGELKELIQVRAKPKKRLALPVNFILRAVAEPEGDDYYDKGQGESDNEDYFEKREWSDLHRPVQAVDANTPLNPANLSDIDGIINIITKPVENPIEKNSRNRKVKPKKGKVKNKDKIKREYGEDISDEDLSDNEKESEEVRKGEPKTKKEKQHRYEDDVDYEEGISEKQKSDTVKEEEQRENEAKKIKILQSVDELKAKHAQEQRAISEKAKEEEIHKEEIERDRIKAHPNIGKYDHMGSKWKKVTTDYNDEYEDQEPELKDKYKINHWKSISVEPTAKVKPKKIKTVTGKLSVFRNPHLYMINDDEDEITTTATRTTTKTIKLTTSKPKIYSSKYSAPPEEDNVRISLVPEDESKEGEPTLFFPKVKNIRKSGIRTTNAPDSFTSEDRNISLTSLDATAPSTTFTHTPPSAQDTDSSASQSLGSTAFTSVPTEIDTGPSAIDQDLKSSPSDEMAKKEAKKNQNYDVETEEDNVRISLVPEDESKEGEPTLFFPKVKNIRKSGIRTTNAPDSFTSEDRNISLTSLDPTAPSTTFTHTPPSAQDTDSSASQSLGSTAFTSVPTEIDTGPSAIDQDLKSSPSEEMAKKEAKKNQNYDVET</sequence>
<feature type="chain" id="PRO_5013120884" description="Myb-like protein X" evidence="2">
    <location>
        <begin position="20"/>
        <end position="641"/>
    </location>
</feature>
<organism evidence="3 4">
    <name type="scientific">Danaus plexippus plexippus</name>
    <dbReference type="NCBI Taxonomy" id="278856"/>
    <lineage>
        <taxon>Eukaryota</taxon>
        <taxon>Metazoa</taxon>
        <taxon>Ecdysozoa</taxon>
        <taxon>Arthropoda</taxon>
        <taxon>Hexapoda</taxon>
        <taxon>Insecta</taxon>
        <taxon>Pterygota</taxon>
        <taxon>Neoptera</taxon>
        <taxon>Endopterygota</taxon>
        <taxon>Lepidoptera</taxon>
        <taxon>Glossata</taxon>
        <taxon>Ditrysia</taxon>
        <taxon>Papilionoidea</taxon>
        <taxon>Nymphalidae</taxon>
        <taxon>Danainae</taxon>
        <taxon>Danaini</taxon>
        <taxon>Danaina</taxon>
        <taxon>Danaus</taxon>
        <taxon>Danaus</taxon>
    </lineage>
</organism>
<feature type="compositionally biased region" description="Polar residues" evidence="1">
    <location>
        <begin position="434"/>
        <end position="451"/>
    </location>
</feature>
<dbReference type="EMBL" id="AGBW02014438">
    <property type="protein sequence ID" value="OWR41687.1"/>
    <property type="molecule type" value="Genomic_DNA"/>
</dbReference>
<feature type="compositionally biased region" description="Polar residues" evidence="1">
    <location>
        <begin position="563"/>
        <end position="580"/>
    </location>
</feature>
<feature type="compositionally biased region" description="Polar residues" evidence="1">
    <location>
        <begin position="547"/>
        <end position="556"/>
    </location>
</feature>
<feature type="compositionally biased region" description="Basic and acidic residues" evidence="1">
    <location>
        <begin position="625"/>
        <end position="635"/>
    </location>
</feature>
<comment type="caution">
    <text evidence="3">The sequence shown here is derived from an EMBL/GenBank/DDBJ whole genome shotgun (WGS) entry which is preliminary data.</text>
</comment>
<evidence type="ECO:0008006" key="5">
    <source>
        <dbReference type="Google" id="ProtNLM"/>
    </source>
</evidence>
<feature type="compositionally biased region" description="Basic and acidic residues" evidence="1">
    <location>
        <begin position="175"/>
        <end position="190"/>
    </location>
</feature>
<feature type="compositionally biased region" description="Polar residues" evidence="1">
    <location>
        <begin position="595"/>
        <end position="604"/>
    </location>
</feature>
<name>A0A212EJM0_DANPL</name>
<feature type="compositionally biased region" description="Basic residues" evidence="1">
    <location>
        <begin position="143"/>
        <end position="154"/>
    </location>
</feature>
<dbReference type="AlphaFoldDB" id="A0A212EJM0"/>
<feature type="region of interest" description="Disordered" evidence="1">
    <location>
        <begin position="414"/>
        <end position="641"/>
    </location>
</feature>
<feature type="compositionally biased region" description="Basic and acidic residues" evidence="1">
    <location>
        <begin position="496"/>
        <end position="506"/>
    </location>
</feature>
<evidence type="ECO:0000313" key="4">
    <source>
        <dbReference type="Proteomes" id="UP000007151"/>
    </source>
</evidence>
<evidence type="ECO:0000256" key="1">
    <source>
        <dbReference type="SAM" id="MobiDB-lite"/>
    </source>
</evidence>
<feature type="region of interest" description="Disordered" evidence="1">
    <location>
        <begin position="140"/>
        <end position="229"/>
    </location>
</feature>
<feature type="compositionally biased region" description="Low complexity" evidence="1">
    <location>
        <begin position="452"/>
        <end position="465"/>
    </location>
</feature>
<feature type="compositionally biased region" description="Polar residues" evidence="1">
    <location>
        <begin position="466"/>
        <end position="475"/>
    </location>
</feature>
<keyword evidence="4" id="KW-1185">Reference proteome</keyword>
<feature type="compositionally biased region" description="Polar residues" evidence="1">
    <location>
        <begin position="418"/>
        <end position="427"/>
    </location>
</feature>
<dbReference type="eggNOG" id="ENOG502TCHB">
    <property type="taxonomic scope" value="Eukaryota"/>
</dbReference>